<accession>A0A8B2P025</accession>
<name>A0A8B2P025_9HYPH</name>
<dbReference type="Pfam" id="PF18856">
    <property type="entry name" value="baeRF_family12"/>
    <property type="match status" value="1"/>
</dbReference>
<protein>
    <recommendedName>
        <fullName evidence="3">Protein required for attachment to host cells</fullName>
    </recommendedName>
</protein>
<keyword evidence="2" id="KW-1185">Reference proteome</keyword>
<proteinExistence type="predicted"/>
<dbReference type="Proteomes" id="UP000249590">
    <property type="component" value="Unassembled WGS sequence"/>
</dbReference>
<sequence>MERTEFRLHGGDFILLADGARAVLLVNRGDALRPELQAETTMTHDHGRTAELGTDRPGHFDKGSRTMRGSFAMPDLHEDAEDQFARTVADMLEERLGREASPRLVVASPPRMLGRLRAHFSPRVSAMVVAEIDRDLTHVPTAQVADLISRP</sequence>
<gene>
    <name evidence="1" type="ORF">DLJ53_04910</name>
</gene>
<evidence type="ECO:0000313" key="1">
    <source>
        <dbReference type="EMBL" id="RAI03815.1"/>
    </source>
</evidence>
<reference evidence="1 2" key="1">
    <citation type="submission" date="2018-05" db="EMBL/GenBank/DDBJ databases">
        <title>Acuticoccus sediminis sp. nov., isolated from deep-sea sediment of Indian Ocean.</title>
        <authorList>
            <person name="Liu X."/>
            <person name="Lai Q."/>
            <person name="Du Y."/>
            <person name="Sun F."/>
            <person name="Zhang X."/>
            <person name="Wang S."/>
            <person name="Shao Z."/>
        </authorList>
    </citation>
    <scope>NUCLEOTIDE SEQUENCE [LARGE SCALE GENOMIC DNA]</scope>
    <source>
        <strain evidence="1 2">PTG4-2</strain>
    </source>
</reference>
<dbReference type="AlphaFoldDB" id="A0A8B2P025"/>
<dbReference type="OrthoDB" id="9812459at2"/>
<comment type="caution">
    <text evidence="1">The sequence shown here is derived from an EMBL/GenBank/DDBJ whole genome shotgun (WGS) entry which is preliminary data.</text>
</comment>
<evidence type="ECO:0008006" key="3">
    <source>
        <dbReference type="Google" id="ProtNLM"/>
    </source>
</evidence>
<organism evidence="1 2">
    <name type="scientific">Acuticoccus sediminis</name>
    <dbReference type="NCBI Taxonomy" id="2184697"/>
    <lineage>
        <taxon>Bacteria</taxon>
        <taxon>Pseudomonadati</taxon>
        <taxon>Pseudomonadota</taxon>
        <taxon>Alphaproteobacteria</taxon>
        <taxon>Hyphomicrobiales</taxon>
        <taxon>Amorphaceae</taxon>
        <taxon>Acuticoccus</taxon>
    </lineage>
</organism>
<dbReference type="RefSeq" id="WP_111342823.1">
    <property type="nucleotide sequence ID" value="NZ_JAIWKD010000001.1"/>
</dbReference>
<dbReference type="EMBL" id="QHHQ01000001">
    <property type="protein sequence ID" value="RAI03815.1"/>
    <property type="molecule type" value="Genomic_DNA"/>
</dbReference>
<dbReference type="InterPro" id="IPR041374">
    <property type="entry name" value="BaeRF_family12"/>
</dbReference>
<evidence type="ECO:0000313" key="2">
    <source>
        <dbReference type="Proteomes" id="UP000249590"/>
    </source>
</evidence>